<dbReference type="STRING" id="1232683.ADIMK_2609"/>
<dbReference type="Proteomes" id="UP000028252">
    <property type="component" value="Unassembled WGS sequence"/>
</dbReference>
<dbReference type="eggNOG" id="ENOG5032U3Y">
    <property type="taxonomic scope" value="Bacteria"/>
</dbReference>
<feature type="domain" description="EthD" evidence="1">
    <location>
        <begin position="11"/>
        <end position="103"/>
    </location>
</feature>
<protein>
    <recommendedName>
        <fullName evidence="1">EthD domain-containing protein</fullName>
    </recommendedName>
</protein>
<dbReference type="InterPro" id="IPR011008">
    <property type="entry name" value="Dimeric_a/b-barrel"/>
</dbReference>
<name>A0A081FX30_9GAMM</name>
<dbReference type="AlphaFoldDB" id="A0A081FX30"/>
<evidence type="ECO:0000313" key="2">
    <source>
        <dbReference type="EMBL" id="KEA63085.1"/>
    </source>
</evidence>
<evidence type="ECO:0000259" key="1">
    <source>
        <dbReference type="Pfam" id="PF07110"/>
    </source>
</evidence>
<dbReference type="GO" id="GO:0016491">
    <property type="term" value="F:oxidoreductase activity"/>
    <property type="evidence" value="ECO:0007669"/>
    <property type="project" value="InterPro"/>
</dbReference>
<reference evidence="2 3" key="1">
    <citation type="submission" date="2014-04" db="EMBL/GenBank/DDBJ databases">
        <title>Marinobacterium kochiensis sp. nov., isolated from sediment sample collected from Kochi backwaters in Kerala, India.</title>
        <authorList>
            <person name="Singh A."/>
            <person name="Pinnaka A.K."/>
        </authorList>
    </citation>
    <scope>NUCLEOTIDE SEQUENCE [LARGE SCALE GENOMIC DNA]</scope>
    <source>
        <strain evidence="2 3">AK27</strain>
    </source>
</reference>
<dbReference type="InterPro" id="IPR009799">
    <property type="entry name" value="EthD_dom"/>
</dbReference>
<dbReference type="RefSeq" id="WP_036188933.1">
    <property type="nucleotide sequence ID" value="NZ_JMQN01000040.1"/>
</dbReference>
<comment type="caution">
    <text evidence="2">The sequence shown here is derived from an EMBL/GenBank/DDBJ whole genome shotgun (WGS) entry which is preliminary data.</text>
</comment>
<accession>A0A081FX30</accession>
<gene>
    <name evidence="2" type="ORF">ADIMK_2609</name>
</gene>
<keyword evidence="3" id="KW-1185">Reference proteome</keyword>
<dbReference type="PATRIC" id="fig|1232683.4.peg.2560"/>
<dbReference type="Gene3D" id="3.30.70.100">
    <property type="match status" value="2"/>
</dbReference>
<proteinExistence type="predicted"/>
<dbReference type="OrthoDB" id="6369070at2"/>
<organism evidence="2 3">
    <name type="scientific">Marinobacterium lacunae</name>
    <dbReference type="NCBI Taxonomy" id="1232683"/>
    <lineage>
        <taxon>Bacteria</taxon>
        <taxon>Pseudomonadati</taxon>
        <taxon>Pseudomonadota</taxon>
        <taxon>Gammaproteobacteria</taxon>
        <taxon>Oceanospirillales</taxon>
        <taxon>Oceanospirillaceae</taxon>
        <taxon>Marinobacterium</taxon>
    </lineage>
</organism>
<evidence type="ECO:0000313" key="3">
    <source>
        <dbReference type="Proteomes" id="UP000028252"/>
    </source>
</evidence>
<sequence length="248" mass="27614">MIKMIAAVCRRPGMTHAECLSYMQHVHGGLTLDNPLTLKIYRQNHVFDSAFGTGAEVSHSMAVARDVITELCWDNAGDMQATFSNEYVRTKVGPDGRNFSDQSAALSLVVAEHEQPVVQPAVGCGAKVMHFLRAAEGLDLETFFTRWARAHEMALAAPEVAGSLRRCVHNRQLPEFNKMLAYFGGKDLPIYEGVAGLWYDNAAVIGAFRAYERALLEINAEADTAFYRPEQSFFIYATEVPIYTRDKD</sequence>
<dbReference type="EMBL" id="JMQN01000040">
    <property type="protein sequence ID" value="KEA63085.1"/>
    <property type="molecule type" value="Genomic_DNA"/>
</dbReference>
<dbReference type="Pfam" id="PF07110">
    <property type="entry name" value="EthD"/>
    <property type="match status" value="1"/>
</dbReference>
<dbReference type="SUPFAM" id="SSF54909">
    <property type="entry name" value="Dimeric alpha+beta barrel"/>
    <property type="match status" value="2"/>
</dbReference>